<keyword evidence="1" id="KW-1003">Cell membrane</keyword>
<evidence type="ECO:0000256" key="3">
    <source>
        <dbReference type="ARBA" id="ARBA00022676"/>
    </source>
</evidence>
<sequence>MSSEVLHIAKIEKFIPGFIELVREEFPNTNQFFYTYGDLGLYPYQLSDDSLHVQDHRNSIFRSARRYIPLISRMHKADKIVLHSLLDRNLVVILSLFPWLLRKCYWMIWGGDLYYHKYGQCDKSYIWIEKFRAFVIKRLGYLVSGADGDVALCRDWYQAQGVQIRCFNYPSNIVNSEDFVPKNESLITVQVGNSGDPLNRHSEVFLKIKKQKELSDCKVFCPLSYGNKEYIKSVEREAIELFGYERFVILKDFVPLDEYKSMLNNVDIAIFAPERQQAFGNIINLLGIGKTVFISEKSTLFSMLLSMGITVYSFESDEIKVQSDSIAAQNREQVAKYFSRDALVRSLNWLQR</sequence>
<keyword evidence="3 6" id="KW-0328">Glycosyltransferase</keyword>
<dbReference type="EMBL" id="AEVT01000053">
    <property type="protein sequence ID" value="EGA70921.1"/>
    <property type="molecule type" value="Genomic_DNA"/>
</dbReference>
<dbReference type="Proteomes" id="UP000006228">
    <property type="component" value="Unassembled WGS sequence"/>
</dbReference>
<evidence type="ECO:0000256" key="4">
    <source>
        <dbReference type="ARBA" id="ARBA00022679"/>
    </source>
</evidence>
<dbReference type="AlphaFoldDB" id="E8M570"/>
<dbReference type="GeneID" id="95568755"/>
<proteinExistence type="predicted"/>
<dbReference type="GO" id="GO:0008417">
    <property type="term" value="F:fucosyltransferase activity"/>
    <property type="evidence" value="ECO:0007669"/>
    <property type="project" value="InterPro"/>
</dbReference>
<dbReference type="GO" id="GO:0009246">
    <property type="term" value="P:enterobacterial common antigen biosynthetic process"/>
    <property type="evidence" value="ECO:0007669"/>
    <property type="project" value="InterPro"/>
</dbReference>
<name>E8M570_PHOS4</name>
<protein>
    <submittedName>
        <fullName evidence="6">4-alpha-L-fucosyltransferase</fullName>
    </submittedName>
</protein>
<keyword evidence="2" id="KW-0997">Cell inner membrane</keyword>
<dbReference type="Pfam" id="PF07429">
    <property type="entry name" value="Glyco_transf_56"/>
    <property type="match status" value="1"/>
</dbReference>
<dbReference type="OrthoDB" id="1083028at2"/>
<keyword evidence="4 6" id="KW-0808">Transferase</keyword>
<dbReference type="InterPro" id="IPR009993">
    <property type="entry name" value="WecF"/>
</dbReference>
<evidence type="ECO:0000313" key="7">
    <source>
        <dbReference type="Proteomes" id="UP000006228"/>
    </source>
</evidence>
<gene>
    <name evidence="6" type="ORF">VISI1226_16818</name>
</gene>
<keyword evidence="5" id="KW-0472">Membrane</keyword>
<evidence type="ECO:0000256" key="5">
    <source>
        <dbReference type="ARBA" id="ARBA00023136"/>
    </source>
</evidence>
<evidence type="ECO:0000256" key="1">
    <source>
        <dbReference type="ARBA" id="ARBA00022475"/>
    </source>
</evidence>
<organism evidence="6 7">
    <name type="scientific">Vibrio sinaloensis DSM 21326</name>
    <dbReference type="NCBI Taxonomy" id="945550"/>
    <lineage>
        <taxon>Bacteria</taxon>
        <taxon>Pseudomonadati</taxon>
        <taxon>Pseudomonadota</taxon>
        <taxon>Gammaproteobacteria</taxon>
        <taxon>Vibrionales</taxon>
        <taxon>Vibrionaceae</taxon>
        <taxon>Vibrio</taxon>
        <taxon>Vibrio oreintalis group</taxon>
    </lineage>
</organism>
<dbReference type="eggNOG" id="COG1819">
    <property type="taxonomic scope" value="Bacteria"/>
</dbReference>
<accession>E8M570</accession>
<dbReference type="RefSeq" id="WP_008075787.1">
    <property type="nucleotide sequence ID" value="NZ_AEVT01000053.1"/>
</dbReference>
<reference evidence="6 7" key="1">
    <citation type="journal article" date="2012" name="Int. J. Syst. Evol. Microbiol.">
        <title>Vibrio caribbeanicus sp. nov., isolated from the marine sponge Scleritoderma cyanea.</title>
        <authorList>
            <person name="Hoffmann M."/>
            <person name="Monday S.R."/>
            <person name="Allard M.W."/>
            <person name="Strain E.A."/>
            <person name="Whittaker P."/>
            <person name="Naum M."/>
            <person name="McCarthy P.J."/>
            <person name="Lopez J.V."/>
            <person name="Fischer M."/>
            <person name="Brown E.W."/>
        </authorList>
    </citation>
    <scope>NUCLEOTIDE SEQUENCE [LARGE SCALE GENOMIC DNA]</scope>
    <source>
        <strain evidence="7">DSMZ 21326</strain>
    </source>
</reference>
<evidence type="ECO:0000256" key="2">
    <source>
        <dbReference type="ARBA" id="ARBA00022519"/>
    </source>
</evidence>
<comment type="caution">
    <text evidence="6">The sequence shown here is derived from an EMBL/GenBank/DDBJ whole genome shotgun (WGS) entry which is preliminary data.</text>
</comment>
<evidence type="ECO:0000313" key="6">
    <source>
        <dbReference type="EMBL" id="EGA70921.1"/>
    </source>
</evidence>